<dbReference type="InterPro" id="IPR008284">
    <property type="entry name" value="MoCF_biosynth_CS"/>
</dbReference>
<protein>
    <submittedName>
        <fullName evidence="5">Molybdopterin adenylyltransferase</fullName>
        <ecNumber evidence="5">2.7.7.75</ecNumber>
    </submittedName>
</protein>
<dbReference type="EC" id="2.7.7.75" evidence="5"/>
<reference evidence="5" key="1">
    <citation type="submission" date="2022-01" db="EMBL/GenBank/DDBJ databases">
        <authorList>
            <person name="Criscuolo A."/>
        </authorList>
    </citation>
    <scope>NUCLEOTIDE SEQUENCE</scope>
    <source>
        <strain evidence="5">CIP111893</strain>
    </source>
</reference>
<evidence type="ECO:0000313" key="5">
    <source>
        <dbReference type="EMBL" id="CAH1205876.1"/>
    </source>
</evidence>
<gene>
    <name evidence="5" type="primary">mog</name>
    <name evidence="5" type="ORF">PAECIP111893_02444</name>
</gene>
<comment type="caution">
    <text evidence="5">The sequence shown here is derived from an EMBL/GenBank/DDBJ whole genome shotgun (WGS) entry which is preliminary data.</text>
</comment>
<sequence>MVITSIRTIRNFGSNGEKLMRWKVALLTASDKGSRGEREDTSAQVIRELVEEELSGEIVDYRIVPDEQDEIMAALIEMTDYYQADLVITTGGTGLAVRDITPEATMRVLDRVVPGLAEAMRIGSMQKTRQAMLSRGVCGIRGRSLIINLPGSPKGVHENLMAIMDQLPHALSILSGRTGEHNE</sequence>
<evidence type="ECO:0000256" key="1">
    <source>
        <dbReference type="ARBA" id="ARBA00003487"/>
    </source>
</evidence>
<evidence type="ECO:0000259" key="4">
    <source>
        <dbReference type="SMART" id="SM00852"/>
    </source>
</evidence>
<dbReference type="InterPro" id="IPR001453">
    <property type="entry name" value="MoaB/Mog_dom"/>
</dbReference>
<evidence type="ECO:0000313" key="6">
    <source>
        <dbReference type="Proteomes" id="UP000838686"/>
    </source>
</evidence>
<dbReference type="InterPro" id="IPR051920">
    <property type="entry name" value="MPT_Adenylyltrnsfr/MoaC-Rel"/>
</dbReference>
<dbReference type="SUPFAM" id="SSF53218">
    <property type="entry name" value="Molybdenum cofactor biosynthesis proteins"/>
    <property type="match status" value="1"/>
</dbReference>
<keyword evidence="3" id="KW-0501">Molybdenum cofactor biosynthesis</keyword>
<dbReference type="Gene3D" id="3.40.980.10">
    <property type="entry name" value="MoaB/Mog-like domain"/>
    <property type="match status" value="1"/>
</dbReference>
<dbReference type="GO" id="GO:0061598">
    <property type="term" value="F:molybdopterin adenylyltransferase activity"/>
    <property type="evidence" value="ECO:0007669"/>
    <property type="project" value="UniProtKB-EC"/>
</dbReference>
<dbReference type="InterPro" id="IPR036425">
    <property type="entry name" value="MoaB/Mog-like_dom_sf"/>
</dbReference>
<dbReference type="NCBIfam" id="TIGR00177">
    <property type="entry name" value="molyb_syn"/>
    <property type="match status" value="1"/>
</dbReference>
<dbReference type="PANTHER" id="PTHR43764:SF1">
    <property type="entry name" value="MOLYBDOPTERIN MOLYBDOTRANSFERASE"/>
    <property type="match status" value="1"/>
</dbReference>
<dbReference type="SMART" id="SM00852">
    <property type="entry name" value="MoCF_biosynth"/>
    <property type="match status" value="1"/>
</dbReference>
<proteinExistence type="predicted"/>
<feature type="domain" description="MoaB/Mog" evidence="4">
    <location>
        <begin position="25"/>
        <end position="170"/>
    </location>
</feature>
<organism evidence="5 6">
    <name type="scientific">Paenibacillus plantiphilus</name>
    <dbReference type="NCBI Taxonomy" id="2905650"/>
    <lineage>
        <taxon>Bacteria</taxon>
        <taxon>Bacillati</taxon>
        <taxon>Bacillota</taxon>
        <taxon>Bacilli</taxon>
        <taxon>Bacillales</taxon>
        <taxon>Paenibacillaceae</taxon>
        <taxon>Paenibacillus</taxon>
    </lineage>
</organism>
<evidence type="ECO:0000256" key="2">
    <source>
        <dbReference type="ARBA" id="ARBA00005046"/>
    </source>
</evidence>
<keyword evidence="5" id="KW-0808">Transferase</keyword>
<comment type="pathway">
    <text evidence="2">Cofactor biosynthesis; molybdopterin biosynthesis.</text>
</comment>
<accession>A0ABN8GCQ8</accession>
<dbReference type="Proteomes" id="UP000838686">
    <property type="component" value="Unassembled WGS sequence"/>
</dbReference>
<dbReference type="Pfam" id="PF00994">
    <property type="entry name" value="MoCF_biosynth"/>
    <property type="match status" value="1"/>
</dbReference>
<keyword evidence="6" id="KW-1185">Reference proteome</keyword>
<dbReference type="PROSITE" id="PS01078">
    <property type="entry name" value="MOCF_BIOSYNTHESIS_1"/>
    <property type="match status" value="1"/>
</dbReference>
<comment type="function">
    <text evidence="1">May be involved in the biosynthesis of molybdopterin.</text>
</comment>
<dbReference type="PANTHER" id="PTHR43764">
    <property type="entry name" value="MOLYBDENUM COFACTOR BIOSYNTHESIS"/>
    <property type="match status" value="1"/>
</dbReference>
<dbReference type="EMBL" id="CAKMMF010000011">
    <property type="protein sequence ID" value="CAH1205876.1"/>
    <property type="molecule type" value="Genomic_DNA"/>
</dbReference>
<evidence type="ECO:0000256" key="3">
    <source>
        <dbReference type="ARBA" id="ARBA00023150"/>
    </source>
</evidence>
<name>A0ABN8GCQ8_9BACL</name>
<keyword evidence="5" id="KW-0548">Nucleotidyltransferase</keyword>
<dbReference type="CDD" id="cd00886">
    <property type="entry name" value="MogA_MoaB"/>
    <property type="match status" value="1"/>
</dbReference>